<dbReference type="EMBL" id="BAAAUX010000014">
    <property type="protein sequence ID" value="GAA2791985.1"/>
    <property type="molecule type" value="Genomic_DNA"/>
</dbReference>
<dbReference type="CDD" id="cd09023">
    <property type="entry name" value="Aldose_epim_Ec_c4013"/>
    <property type="match status" value="1"/>
</dbReference>
<dbReference type="Gene3D" id="2.70.98.10">
    <property type="match status" value="1"/>
</dbReference>
<dbReference type="InterPro" id="IPR014718">
    <property type="entry name" value="GH-type_carb-bd"/>
</dbReference>
<evidence type="ECO:0000313" key="2">
    <source>
        <dbReference type="Proteomes" id="UP001500979"/>
    </source>
</evidence>
<protein>
    <submittedName>
        <fullName evidence="1">Aldose 1-epimerase family protein</fullName>
    </submittedName>
</protein>
<reference evidence="1 2" key="1">
    <citation type="journal article" date="2019" name="Int. J. Syst. Evol. Microbiol.">
        <title>The Global Catalogue of Microorganisms (GCM) 10K type strain sequencing project: providing services to taxonomists for standard genome sequencing and annotation.</title>
        <authorList>
            <consortium name="The Broad Institute Genomics Platform"/>
            <consortium name="The Broad Institute Genome Sequencing Center for Infectious Disease"/>
            <person name="Wu L."/>
            <person name="Ma J."/>
        </authorList>
    </citation>
    <scope>NUCLEOTIDE SEQUENCE [LARGE SCALE GENOMIC DNA]</scope>
    <source>
        <strain evidence="1 2">JCM 9383</strain>
    </source>
</reference>
<accession>A0ABN3VCL1</accession>
<proteinExistence type="predicted"/>
<sequence length="348" mass="37221">MIGGVWFPDDVWFLDELTPGQLRQRVGSLAQVAGIDRFCEEDGLARGARRFQVRTGSGLVFDVLPDRGLDLGAASFRGVPLAWISPAGHVAPGHAEHAGAGWQRTFGGGLLTTCGLDQFGAPSTDGGQDFGLHGRASSTPAQQVNAVADGRLEVTGRLRQTRLFGENLVLDRTIASGIGSRAITVTDTVTNDGFQSQPHMLLYHMNLGWPLVSPAAVLRVPGSRPVARDADAERGLDFWDRFTEPDPGFAEQVFRHDFAEAGPVEVRLENPELGLALGIRFDTRQLPGLFQWKMLGAGSYVLGVEPANCRVIAGRGAARAEGELPVLEPGESRSYSVSVEVSPTTGTP</sequence>
<dbReference type="Proteomes" id="UP001500979">
    <property type="component" value="Unassembled WGS sequence"/>
</dbReference>
<evidence type="ECO:0000313" key="1">
    <source>
        <dbReference type="EMBL" id="GAA2791985.1"/>
    </source>
</evidence>
<gene>
    <name evidence="1" type="ORF">GCM10010470_28430</name>
</gene>
<comment type="caution">
    <text evidence="1">The sequence shown here is derived from an EMBL/GenBank/DDBJ whole genome shotgun (WGS) entry which is preliminary data.</text>
</comment>
<keyword evidence="2" id="KW-1185">Reference proteome</keyword>
<dbReference type="InterPro" id="IPR027839">
    <property type="entry name" value="DUF4432"/>
</dbReference>
<dbReference type="Pfam" id="PF14486">
    <property type="entry name" value="DUF4432"/>
    <property type="match status" value="1"/>
</dbReference>
<organism evidence="1 2">
    <name type="scientific">Saccharopolyspora taberi</name>
    <dbReference type="NCBI Taxonomy" id="60895"/>
    <lineage>
        <taxon>Bacteria</taxon>
        <taxon>Bacillati</taxon>
        <taxon>Actinomycetota</taxon>
        <taxon>Actinomycetes</taxon>
        <taxon>Pseudonocardiales</taxon>
        <taxon>Pseudonocardiaceae</taxon>
        <taxon>Saccharopolyspora</taxon>
    </lineage>
</organism>
<name>A0ABN3VCL1_9PSEU</name>